<dbReference type="AlphaFoldDB" id="A0A4Q9LKG5"/>
<evidence type="ECO:0000313" key="2">
    <source>
        <dbReference type="Proteomes" id="UP000292282"/>
    </source>
</evidence>
<comment type="caution">
    <text evidence="1">The sequence shown here is derived from an EMBL/GenBank/DDBJ whole genome shotgun (WGS) entry which is preliminary data.</text>
</comment>
<keyword evidence="2" id="KW-1185">Reference proteome</keyword>
<protein>
    <submittedName>
        <fullName evidence="1">Uncharacterized protein</fullName>
    </submittedName>
</protein>
<name>A0A4Q9LKG5_9MICR</name>
<dbReference type="Proteomes" id="UP000292282">
    <property type="component" value="Unassembled WGS sequence"/>
</dbReference>
<dbReference type="VEuPathDB" id="MicrosporidiaDB:CWI38_2223p0020"/>
<sequence length="257" mass="29941">MKKQFVKEMEVQLAKLYNEIEKRKLHSKLYNVRQNELVSFSGSLRWIKKGNIRLREEDQHCNKSAKNLDYLTTRFEEILRYDCLKLHNELIKLETRIKTYGNIQNIRLDIFIWNKRLNGITLVEVGITSQDCFKTYNTLENELNLIYKCSSIVLKKTFEIIYFDRRRGLESGLNTEESCKSASMGVIKRAEMHGELKPLLKAGKNEEGGVKTENTKNILHSIISDGAITVKESAINIMEESDLIENKYVVKMIENNI</sequence>
<accession>A0A4Q9LKG5</accession>
<evidence type="ECO:0000313" key="1">
    <source>
        <dbReference type="EMBL" id="TBU08753.1"/>
    </source>
</evidence>
<gene>
    <name evidence="1" type="ORF">CWI38_2223p0020</name>
</gene>
<reference evidence="1 2" key="1">
    <citation type="submission" date="2017-12" db="EMBL/GenBank/DDBJ databases">
        <authorList>
            <person name="Pombert J.-F."/>
            <person name="Haag K.L."/>
            <person name="Ebert D."/>
        </authorList>
    </citation>
    <scope>NUCLEOTIDE SEQUENCE [LARGE SCALE GENOMIC DNA]</scope>
    <source>
        <strain evidence="1">IL-G-3</strain>
    </source>
</reference>
<organism evidence="1 2">
    <name type="scientific">Hamiltosporidium tvaerminnensis</name>
    <dbReference type="NCBI Taxonomy" id="1176355"/>
    <lineage>
        <taxon>Eukaryota</taxon>
        <taxon>Fungi</taxon>
        <taxon>Fungi incertae sedis</taxon>
        <taxon>Microsporidia</taxon>
        <taxon>Dubosqiidae</taxon>
        <taxon>Hamiltosporidium</taxon>
    </lineage>
</organism>
<proteinExistence type="predicted"/>
<dbReference type="EMBL" id="PITK01002223">
    <property type="protein sequence ID" value="TBU08753.1"/>
    <property type="molecule type" value="Genomic_DNA"/>
</dbReference>